<protein>
    <submittedName>
        <fullName evidence="2">Uncharacterized protein</fullName>
    </submittedName>
</protein>
<keyword evidence="3" id="KW-1185">Reference proteome</keyword>
<evidence type="ECO:0000313" key="3">
    <source>
        <dbReference type="Proteomes" id="UP000829364"/>
    </source>
</evidence>
<gene>
    <name evidence="2" type="ORF">JDV02_006675</name>
</gene>
<organism evidence="2 3">
    <name type="scientific">Purpureocillium takamizusanense</name>
    <dbReference type="NCBI Taxonomy" id="2060973"/>
    <lineage>
        <taxon>Eukaryota</taxon>
        <taxon>Fungi</taxon>
        <taxon>Dikarya</taxon>
        <taxon>Ascomycota</taxon>
        <taxon>Pezizomycotina</taxon>
        <taxon>Sordariomycetes</taxon>
        <taxon>Hypocreomycetidae</taxon>
        <taxon>Hypocreales</taxon>
        <taxon>Ophiocordycipitaceae</taxon>
        <taxon>Purpureocillium</taxon>
    </lineage>
</organism>
<sequence>MSAPFARCGASRQGLFRNSQREKEKKQKQKKVLKRRLIEFKGGFPFATITVSRVHAAFLARTPSHWCCSDAQDHAASASNHGNLRRSFGPCQLSVGLAD</sequence>
<evidence type="ECO:0000256" key="1">
    <source>
        <dbReference type="SAM" id="MobiDB-lite"/>
    </source>
</evidence>
<reference evidence="2" key="1">
    <citation type="submission" date="2021-11" db="EMBL/GenBank/DDBJ databases">
        <title>Purpureocillium_takamizusanense_genome.</title>
        <authorList>
            <person name="Nguyen N.-H."/>
        </authorList>
    </citation>
    <scope>NUCLEOTIDE SEQUENCE</scope>
    <source>
        <strain evidence="2">PT3</strain>
    </source>
</reference>
<evidence type="ECO:0000313" key="2">
    <source>
        <dbReference type="EMBL" id="UNI20604.1"/>
    </source>
</evidence>
<feature type="region of interest" description="Disordered" evidence="1">
    <location>
        <begin position="1"/>
        <end position="30"/>
    </location>
</feature>
<name>A0A9Q8QGS0_9HYPO</name>
<accession>A0A9Q8QGS0</accession>
<feature type="region of interest" description="Disordered" evidence="1">
    <location>
        <begin position="79"/>
        <end position="99"/>
    </location>
</feature>
<dbReference type="GeneID" id="72068624"/>
<dbReference type="Proteomes" id="UP000829364">
    <property type="component" value="Chromosome 6"/>
</dbReference>
<proteinExistence type="predicted"/>
<dbReference type="RefSeq" id="XP_047844085.1">
    <property type="nucleotide sequence ID" value="XM_047988093.1"/>
</dbReference>
<dbReference type="EMBL" id="CP086359">
    <property type="protein sequence ID" value="UNI20604.1"/>
    <property type="molecule type" value="Genomic_DNA"/>
</dbReference>
<dbReference type="AlphaFoldDB" id="A0A9Q8QGS0"/>
<dbReference type="KEGG" id="ptkz:JDV02_006675"/>